<accession>A0A286DMH5</accession>
<evidence type="ECO:0000313" key="1">
    <source>
        <dbReference type="EMBL" id="SOD59925.1"/>
    </source>
</evidence>
<dbReference type="AlphaFoldDB" id="A0A286DMH5"/>
<proteinExistence type="predicted"/>
<organism evidence="1 2">
    <name type="scientific">Candidatus Pantoea floridensis</name>
    <dbReference type="NCBI Taxonomy" id="1938870"/>
    <lineage>
        <taxon>Bacteria</taxon>
        <taxon>Pseudomonadati</taxon>
        <taxon>Pseudomonadota</taxon>
        <taxon>Gammaproteobacteria</taxon>
        <taxon>Enterobacterales</taxon>
        <taxon>Erwiniaceae</taxon>
        <taxon>Pantoea</taxon>
    </lineage>
</organism>
<reference evidence="2" key="1">
    <citation type="submission" date="2017-09" db="EMBL/GenBank/DDBJ databases">
        <authorList>
            <person name="Varghese N."/>
            <person name="Submissions S."/>
        </authorList>
    </citation>
    <scope>NUCLEOTIDE SEQUENCE [LARGE SCALE GENOMIC DNA]</scope>
    <source>
        <strain evidence="2">JKS000234</strain>
    </source>
</reference>
<dbReference type="Proteomes" id="UP000219271">
    <property type="component" value="Unassembled WGS sequence"/>
</dbReference>
<evidence type="ECO:0000313" key="2">
    <source>
        <dbReference type="Proteomes" id="UP000219271"/>
    </source>
</evidence>
<gene>
    <name evidence="1" type="ORF">SAMN06273570_4504</name>
</gene>
<protein>
    <submittedName>
        <fullName evidence="1">Uncharacterized protein</fullName>
    </submittedName>
</protein>
<name>A0A286DMH5_9GAMM</name>
<keyword evidence="2" id="KW-1185">Reference proteome</keyword>
<dbReference type="EMBL" id="OCMY01000002">
    <property type="protein sequence ID" value="SOD59925.1"/>
    <property type="molecule type" value="Genomic_DNA"/>
</dbReference>
<sequence length="59" mass="6354">MRINAHPTKTQLNQRRGAINNIMPIGEVPHQITAPCSGAIYRAMRAQPVALIGDSGLFG</sequence>